<dbReference type="GeneID" id="16607070"/>
<dbReference type="Gene3D" id="1.25.40.20">
    <property type="entry name" value="Ankyrin repeat-containing domain"/>
    <property type="match status" value="1"/>
</dbReference>
<evidence type="ECO:0000313" key="1">
    <source>
        <dbReference type="EMBL" id="AGO85283.1"/>
    </source>
</evidence>
<accession>S4VY34</accession>
<organism evidence="1 2">
    <name type="scientific">Pandoravirus salinus</name>
    <dbReference type="NCBI Taxonomy" id="1349410"/>
    <lineage>
        <taxon>Viruses</taxon>
        <taxon>Pandoravirus</taxon>
    </lineage>
</organism>
<name>S4VY34_9VIRU</name>
<sequence>MDVRGLPNEILYRIVGLVDDASFCAVRLAHRCFDVYDSKEITKMRKLSRWKQSDRGLLCRSGNSEAVSVLCGDGALFGVDHFREAVFGGQLNIVAQLHCHGVSPSLVSVNVPIGSRNGTHRDFWLYIKGNDTRWEEIRGRGHPERPEPWTTTIARTAIECGHLDIVHFLHKTDAYPFPRDALEVALSRGHSHVASFLVAQGFGRRRAPLSPGSGFFVPDGYRDLE</sequence>
<proteinExistence type="predicted"/>
<protein>
    <recommendedName>
        <fullName evidence="3">Ankyrin repeat domain containing protein</fullName>
    </recommendedName>
</protein>
<keyword evidence="2" id="KW-1185">Reference proteome</keyword>
<evidence type="ECO:0000313" key="2">
    <source>
        <dbReference type="Proteomes" id="UP000204584"/>
    </source>
</evidence>
<dbReference type="KEGG" id="vg:16607070"/>
<reference evidence="1 2" key="1">
    <citation type="journal article" date="2013" name="Science">
        <title>Pandoraviruses: amoeba viruses with genomes up to 2.5 Mb reaching that of parasitic eukaryotes.</title>
        <authorList>
            <person name="Philippe N."/>
            <person name="Legendre M."/>
            <person name="Doutre G."/>
            <person name="Coute Y."/>
            <person name="Poirot O."/>
            <person name="Lescot M."/>
            <person name="Arslan D."/>
            <person name="Seltzer V."/>
            <person name="Bertaux L."/>
            <person name="Bruley C."/>
            <person name="Garin J."/>
            <person name="Claverie J.M."/>
            <person name="Abergel C."/>
        </authorList>
    </citation>
    <scope>NUCLEOTIDE SEQUENCE [LARGE SCALE GENOMIC DNA]</scope>
</reference>
<dbReference type="RefSeq" id="YP_008438357.1">
    <property type="nucleotide sequence ID" value="NC_022098.1"/>
</dbReference>
<gene>
    <name evidence="1" type="ORF">psal_cds_1072</name>
</gene>
<evidence type="ECO:0008006" key="3">
    <source>
        <dbReference type="Google" id="ProtNLM"/>
    </source>
</evidence>
<dbReference type="SUPFAM" id="SSF48403">
    <property type="entry name" value="Ankyrin repeat"/>
    <property type="match status" value="1"/>
</dbReference>
<dbReference type="EMBL" id="KC977571">
    <property type="protein sequence ID" value="AGO85283.1"/>
    <property type="molecule type" value="Genomic_DNA"/>
</dbReference>
<dbReference type="InterPro" id="IPR036770">
    <property type="entry name" value="Ankyrin_rpt-contain_sf"/>
</dbReference>
<dbReference type="Proteomes" id="UP000204584">
    <property type="component" value="Segment"/>
</dbReference>